<dbReference type="SUPFAM" id="SSF56672">
    <property type="entry name" value="DNA/RNA polymerases"/>
    <property type="match status" value="1"/>
</dbReference>
<dbReference type="OrthoDB" id="6484178at2759"/>
<keyword evidence="1" id="KW-0808">Transferase</keyword>
<evidence type="ECO:0000313" key="10">
    <source>
        <dbReference type="Proteomes" id="UP000499080"/>
    </source>
</evidence>
<reference evidence="9 10" key="1">
    <citation type="journal article" date="2019" name="Sci. Rep.">
        <title>Orb-weaving spider Araneus ventricosus genome elucidates the spidroin gene catalogue.</title>
        <authorList>
            <person name="Kono N."/>
            <person name="Nakamura H."/>
            <person name="Ohtoshi R."/>
            <person name="Moran D.A.P."/>
            <person name="Shinohara A."/>
            <person name="Yoshida Y."/>
            <person name="Fujiwara M."/>
            <person name="Mori M."/>
            <person name="Tomita M."/>
            <person name="Arakawa K."/>
        </authorList>
    </citation>
    <scope>NUCLEOTIDE SEQUENCE [LARGE SCALE GENOMIC DNA]</scope>
</reference>
<evidence type="ECO:0000256" key="1">
    <source>
        <dbReference type="ARBA" id="ARBA00022679"/>
    </source>
</evidence>
<dbReference type="Pfam" id="PF00078">
    <property type="entry name" value="RVT_1"/>
    <property type="match status" value="1"/>
</dbReference>
<keyword evidence="10" id="KW-1185">Reference proteome</keyword>
<dbReference type="Pfam" id="PF17917">
    <property type="entry name" value="RT_RNaseH"/>
    <property type="match status" value="1"/>
</dbReference>
<name>A0A4Y2IVD2_ARAVE</name>
<evidence type="ECO:0000256" key="6">
    <source>
        <dbReference type="ARBA" id="ARBA00022918"/>
    </source>
</evidence>
<dbReference type="InterPro" id="IPR000477">
    <property type="entry name" value="RT_dom"/>
</dbReference>
<evidence type="ECO:0000313" key="9">
    <source>
        <dbReference type="EMBL" id="GBM81534.1"/>
    </source>
</evidence>
<accession>A0A4Y2IVD2</accession>
<protein>
    <submittedName>
        <fullName evidence="9">Retrovirus-related Pol polyprotein from transposon opus</fullName>
    </submittedName>
</protein>
<dbReference type="InterPro" id="IPR043128">
    <property type="entry name" value="Rev_trsase/Diguanyl_cyclase"/>
</dbReference>
<dbReference type="PANTHER" id="PTHR33064">
    <property type="entry name" value="POL PROTEIN"/>
    <property type="match status" value="1"/>
</dbReference>
<dbReference type="CDD" id="cd01647">
    <property type="entry name" value="RT_LTR"/>
    <property type="match status" value="1"/>
</dbReference>
<sequence>MPFGLRNTSASFQKVMNSALSEYREFCKAYLDDISIFFCEWDTHLKHLDAVFSKLTELKFHVNVKKYVFAKTQIKYLGHIIGAGRYEPDPEKLRAIEIIERPRTKLALKSALGLFNYYRNYIKKLYGNSETVDISKKKRMFQNQFLGLIWKNCHSNNKKTYYVKPLHSIQHILKIICYSMRCQLIWCWCLSVGNLYPISFASQKFNKVQQNWATIELEACAIVWSIKKFENYVFGTNIEIITDHNSLTFLQKSAPQLVS</sequence>
<evidence type="ECO:0000256" key="3">
    <source>
        <dbReference type="ARBA" id="ARBA00022722"/>
    </source>
</evidence>
<feature type="domain" description="Reverse transcriptase" evidence="7">
    <location>
        <begin position="1"/>
        <end position="81"/>
    </location>
</feature>
<evidence type="ECO:0000256" key="2">
    <source>
        <dbReference type="ARBA" id="ARBA00022695"/>
    </source>
</evidence>
<dbReference type="Proteomes" id="UP000499080">
    <property type="component" value="Unassembled WGS sequence"/>
</dbReference>
<keyword evidence="4" id="KW-0255">Endonuclease</keyword>
<organism evidence="9 10">
    <name type="scientific">Araneus ventricosus</name>
    <name type="common">Orbweaver spider</name>
    <name type="synonym">Epeira ventricosa</name>
    <dbReference type="NCBI Taxonomy" id="182803"/>
    <lineage>
        <taxon>Eukaryota</taxon>
        <taxon>Metazoa</taxon>
        <taxon>Ecdysozoa</taxon>
        <taxon>Arthropoda</taxon>
        <taxon>Chelicerata</taxon>
        <taxon>Arachnida</taxon>
        <taxon>Araneae</taxon>
        <taxon>Araneomorphae</taxon>
        <taxon>Entelegynae</taxon>
        <taxon>Araneoidea</taxon>
        <taxon>Araneidae</taxon>
        <taxon>Araneus</taxon>
    </lineage>
</organism>
<comment type="caution">
    <text evidence="9">The sequence shown here is derived from an EMBL/GenBank/DDBJ whole genome shotgun (WGS) entry which is preliminary data.</text>
</comment>
<dbReference type="GO" id="GO:0003964">
    <property type="term" value="F:RNA-directed DNA polymerase activity"/>
    <property type="evidence" value="ECO:0007669"/>
    <property type="project" value="UniProtKB-KW"/>
</dbReference>
<feature type="domain" description="Reverse transcriptase RNase H-like" evidence="8">
    <location>
        <begin position="193"/>
        <end position="253"/>
    </location>
</feature>
<dbReference type="EMBL" id="BGPR01002953">
    <property type="protein sequence ID" value="GBM81534.1"/>
    <property type="molecule type" value="Genomic_DNA"/>
</dbReference>
<dbReference type="GO" id="GO:0016787">
    <property type="term" value="F:hydrolase activity"/>
    <property type="evidence" value="ECO:0007669"/>
    <property type="project" value="UniProtKB-KW"/>
</dbReference>
<keyword evidence="6" id="KW-0695">RNA-directed DNA polymerase</keyword>
<dbReference type="InterPro" id="IPR041373">
    <property type="entry name" value="RT_RNaseH"/>
</dbReference>
<keyword evidence="2" id="KW-0548">Nucleotidyltransferase</keyword>
<dbReference type="InterPro" id="IPR051320">
    <property type="entry name" value="Viral_Replic_Matur_Polypro"/>
</dbReference>
<dbReference type="GO" id="GO:0004519">
    <property type="term" value="F:endonuclease activity"/>
    <property type="evidence" value="ECO:0007669"/>
    <property type="project" value="UniProtKB-KW"/>
</dbReference>
<evidence type="ECO:0000259" key="7">
    <source>
        <dbReference type="Pfam" id="PF00078"/>
    </source>
</evidence>
<proteinExistence type="predicted"/>
<keyword evidence="5" id="KW-0378">Hydrolase</keyword>
<dbReference type="AlphaFoldDB" id="A0A4Y2IVD2"/>
<dbReference type="Gene3D" id="3.30.70.270">
    <property type="match status" value="2"/>
</dbReference>
<evidence type="ECO:0000256" key="4">
    <source>
        <dbReference type="ARBA" id="ARBA00022759"/>
    </source>
</evidence>
<dbReference type="InterPro" id="IPR043502">
    <property type="entry name" value="DNA/RNA_pol_sf"/>
</dbReference>
<keyword evidence="3" id="KW-0540">Nuclease</keyword>
<dbReference type="PANTHER" id="PTHR33064:SF29">
    <property type="entry name" value="PEPTIDASE A2 DOMAIN-CONTAINING PROTEIN-RELATED"/>
    <property type="match status" value="1"/>
</dbReference>
<gene>
    <name evidence="9" type="primary">pol_1740</name>
    <name evidence="9" type="ORF">AVEN_174213_1</name>
</gene>
<evidence type="ECO:0000259" key="8">
    <source>
        <dbReference type="Pfam" id="PF17917"/>
    </source>
</evidence>
<evidence type="ECO:0000256" key="5">
    <source>
        <dbReference type="ARBA" id="ARBA00022801"/>
    </source>
</evidence>